<dbReference type="EMBL" id="JADKMY010000001">
    <property type="protein sequence ID" value="MBF4552584.1"/>
    <property type="molecule type" value="Genomic_DNA"/>
</dbReference>
<feature type="binding site" evidence="9">
    <location>
        <position position="272"/>
    </location>
    <ligand>
        <name>K(+)</name>
        <dbReference type="ChEBI" id="CHEBI:29103"/>
    </ligand>
</feature>
<feature type="domain" description="Carbohydrate kinase PfkB" evidence="10">
    <location>
        <begin position="19"/>
        <end position="315"/>
    </location>
</feature>
<reference evidence="11 12" key="1">
    <citation type="submission" date="2020-10" db="EMBL/GenBank/DDBJ databases">
        <title>Novel species in genus Corynebacterium.</title>
        <authorList>
            <person name="Zhang G."/>
        </authorList>
    </citation>
    <scope>NUCLEOTIDE SEQUENCE [LARGE SCALE GENOMIC DNA]</scope>
    <source>
        <strain evidence="11 12">DSM 45110</strain>
    </source>
</reference>
<dbReference type="Pfam" id="PF00294">
    <property type="entry name" value="PfkB"/>
    <property type="match status" value="1"/>
</dbReference>
<dbReference type="Gene3D" id="3.40.1190.20">
    <property type="match status" value="1"/>
</dbReference>
<dbReference type="InterPro" id="IPR029056">
    <property type="entry name" value="Ribokinase-like"/>
</dbReference>
<sequence>MSNSPINDARGTNDQQPIVAVCGTTNIDTFVGLDVFPAPGETVIGTRGVQGLGGKGANQAAAAAHMGVKTLLLSAVGPKESADNLPDPLADLALKELQQHGVDTTHVVRVDQPTGQAFIMNDAAGENIIIVTSGANESISPIACGKALQGEGGVENIKVLLAQGELTPAHSAELPQLAAELPGARFVLNLAPVTTKDKALLKAADPLIVNELEAADVTEMPRDTPFEQLVEELRRVAQSAVVTLGPKGAAIITQDDVEFVASPPSPHVVDTTGAGDAFSGTLAAALAQGADLVEAARLGAVAGSLATRSAGAAGSYASESAIRALHKEFLQAK</sequence>
<evidence type="ECO:0000256" key="3">
    <source>
        <dbReference type="ARBA" id="ARBA00022741"/>
    </source>
</evidence>
<comment type="subunit">
    <text evidence="9">Homodimer.</text>
</comment>
<dbReference type="HAMAP" id="MF_01987">
    <property type="entry name" value="Ribokinase"/>
    <property type="match status" value="1"/>
</dbReference>
<dbReference type="SUPFAM" id="SSF53613">
    <property type="entry name" value="Ribokinase-like"/>
    <property type="match status" value="1"/>
</dbReference>
<dbReference type="EC" id="2.7.1.15" evidence="9"/>
<keyword evidence="1 9" id="KW-0808">Transferase</keyword>
<evidence type="ECO:0000256" key="5">
    <source>
        <dbReference type="ARBA" id="ARBA00022840"/>
    </source>
</evidence>
<comment type="pathway">
    <text evidence="9">Carbohydrate metabolism; D-ribose degradation; D-ribose 5-phosphate from beta-D-ribopyranose: step 2/2.</text>
</comment>
<keyword evidence="8 9" id="KW-0119">Carbohydrate metabolism</keyword>
<comment type="cofactor">
    <cofactor evidence="9">
        <name>Mg(2+)</name>
        <dbReference type="ChEBI" id="CHEBI:18420"/>
    </cofactor>
    <text evidence="9">Requires a divalent cation, most likely magnesium in vivo, as an electrophilic catalyst to aid phosphoryl group transfer. It is the chelate of the metal and the nucleotide that is the actual substrate.</text>
</comment>
<dbReference type="InterPro" id="IPR011611">
    <property type="entry name" value="PfkB_dom"/>
</dbReference>
<feature type="binding site" evidence="9">
    <location>
        <begin position="275"/>
        <end position="276"/>
    </location>
    <ligand>
        <name>ATP</name>
        <dbReference type="ChEBI" id="CHEBI:30616"/>
    </ligand>
</feature>
<evidence type="ECO:0000256" key="1">
    <source>
        <dbReference type="ARBA" id="ARBA00022679"/>
    </source>
</evidence>
<comment type="caution">
    <text evidence="11">The sequence shown here is derived from an EMBL/GenBank/DDBJ whole genome shotgun (WGS) entry which is preliminary data.</text>
</comment>
<evidence type="ECO:0000256" key="6">
    <source>
        <dbReference type="ARBA" id="ARBA00022842"/>
    </source>
</evidence>
<gene>
    <name evidence="9" type="primary">rbsK</name>
    <name evidence="11" type="ORF">IRY30_00600</name>
</gene>
<evidence type="ECO:0000313" key="11">
    <source>
        <dbReference type="EMBL" id="MBF4552584.1"/>
    </source>
</evidence>
<evidence type="ECO:0000256" key="9">
    <source>
        <dbReference type="HAMAP-Rule" id="MF_01987"/>
    </source>
</evidence>
<comment type="similarity">
    <text evidence="9">Belongs to the carbohydrate kinase PfkB family. Ribokinase subfamily.</text>
</comment>
<accession>A0ABR9ZH60</accession>
<keyword evidence="7 9" id="KW-0630">Potassium</keyword>
<keyword evidence="9" id="KW-0963">Cytoplasm</keyword>
<evidence type="ECO:0000256" key="7">
    <source>
        <dbReference type="ARBA" id="ARBA00022958"/>
    </source>
</evidence>
<feature type="binding site" evidence="9">
    <location>
        <begin position="54"/>
        <end position="58"/>
    </location>
    <ligand>
        <name>substrate</name>
    </ligand>
</feature>
<feature type="binding site" evidence="9">
    <location>
        <position position="210"/>
    </location>
    <ligand>
        <name>ATP</name>
        <dbReference type="ChEBI" id="CHEBI:30616"/>
    </ligand>
</feature>
<dbReference type="PANTHER" id="PTHR10584:SF166">
    <property type="entry name" value="RIBOKINASE"/>
    <property type="match status" value="1"/>
</dbReference>
<proteinExistence type="inferred from homology"/>
<keyword evidence="2 9" id="KW-0479">Metal-binding</keyword>
<feature type="active site" description="Proton acceptor" evidence="9">
    <location>
        <position position="276"/>
    </location>
</feature>
<comment type="activity regulation">
    <text evidence="9">Activated by a monovalent cation that binds near, but not in, the active site. The most likely occupant of the site in vivo is potassium. Ion binding induces a conformational change that may alter substrate affinity.</text>
</comment>
<feature type="binding site" evidence="9">
    <location>
        <position position="165"/>
    </location>
    <ligand>
        <name>substrate</name>
    </ligand>
</feature>
<comment type="subcellular location">
    <subcellularLocation>
        <location evidence="9">Cytoplasm</location>
    </subcellularLocation>
</comment>
<keyword evidence="5 9" id="KW-0067">ATP-binding</keyword>
<evidence type="ECO:0000256" key="8">
    <source>
        <dbReference type="ARBA" id="ARBA00023277"/>
    </source>
</evidence>
<evidence type="ECO:0000256" key="4">
    <source>
        <dbReference type="ARBA" id="ARBA00022777"/>
    </source>
</evidence>
<feature type="binding site" evidence="9">
    <location>
        <position position="315"/>
    </location>
    <ligand>
        <name>K(+)</name>
        <dbReference type="ChEBI" id="CHEBI:29103"/>
    </ligand>
</feature>
<evidence type="ECO:0000313" key="12">
    <source>
        <dbReference type="Proteomes" id="UP000635902"/>
    </source>
</evidence>
<organism evidence="11 12">
    <name type="scientific">Corynebacterium suicordis DSM 45110</name>
    <dbReference type="NCBI Taxonomy" id="1121369"/>
    <lineage>
        <taxon>Bacteria</taxon>
        <taxon>Bacillati</taxon>
        <taxon>Actinomycetota</taxon>
        <taxon>Actinomycetes</taxon>
        <taxon>Mycobacteriales</taxon>
        <taxon>Corynebacteriaceae</taxon>
        <taxon>Corynebacterium</taxon>
    </lineage>
</organism>
<dbReference type="InterPro" id="IPR011877">
    <property type="entry name" value="Ribokinase"/>
</dbReference>
<feature type="binding site" evidence="9">
    <location>
        <position position="270"/>
    </location>
    <ligand>
        <name>K(+)</name>
        <dbReference type="ChEBI" id="CHEBI:29103"/>
    </ligand>
</feature>
<feature type="binding site" evidence="9">
    <location>
        <begin position="26"/>
        <end position="28"/>
    </location>
    <ligand>
        <name>substrate</name>
    </ligand>
</feature>
<evidence type="ECO:0000256" key="2">
    <source>
        <dbReference type="ARBA" id="ARBA00022723"/>
    </source>
</evidence>
<comment type="caution">
    <text evidence="9">Lacks conserved residue(s) required for the propagation of feature annotation.</text>
</comment>
<feature type="binding site" evidence="9">
    <location>
        <position position="306"/>
    </location>
    <ligand>
        <name>K(+)</name>
        <dbReference type="ChEBI" id="CHEBI:29103"/>
    </ligand>
</feature>
<feature type="binding site" evidence="9">
    <location>
        <position position="311"/>
    </location>
    <ligand>
        <name>K(+)</name>
        <dbReference type="ChEBI" id="CHEBI:29103"/>
    </ligand>
</feature>
<feature type="binding site" evidence="9">
    <location>
        <position position="276"/>
    </location>
    <ligand>
        <name>substrate</name>
    </ligand>
</feature>
<dbReference type="RefSeq" id="WP_194555486.1">
    <property type="nucleotide sequence ID" value="NZ_JADKMY010000001.1"/>
</dbReference>
<comment type="function">
    <text evidence="9">Catalyzes the phosphorylation of ribose at O-5 in a reaction requiring ATP and magnesium. The resulting D-ribose-5-phosphate can then be used either for sythesis of nucleotides, histidine, and tryptophan, or as a component of the pentose phosphate pathway.</text>
</comment>
<dbReference type="PRINTS" id="PR00990">
    <property type="entry name" value="RIBOKINASE"/>
</dbReference>
<keyword evidence="4 9" id="KW-0418">Kinase</keyword>
<dbReference type="Proteomes" id="UP000635902">
    <property type="component" value="Unassembled WGS sequence"/>
</dbReference>
<comment type="catalytic activity">
    <reaction evidence="9">
        <text>D-ribose + ATP = D-ribose 5-phosphate + ADP + H(+)</text>
        <dbReference type="Rhea" id="RHEA:13697"/>
        <dbReference type="ChEBI" id="CHEBI:15378"/>
        <dbReference type="ChEBI" id="CHEBI:30616"/>
        <dbReference type="ChEBI" id="CHEBI:47013"/>
        <dbReference type="ChEBI" id="CHEBI:78346"/>
        <dbReference type="ChEBI" id="CHEBI:456216"/>
        <dbReference type="EC" id="2.7.1.15"/>
    </reaction>
</comment>
<protein>
    <recommendedName>
        <fullName evidence="9">Ribokinase</fullName>
        <shortName evidence="9">RK</shortName>
        <ecNumber evidence="9">2.7.1.15</ecNumber>
    </recommendedName>
</protein>
<feature type="binding site" evidence="9">
    <location>
        <position position="309"/>
    </location>
    <ligand>
        <name>K(+)</name>
        <dbReference type="ChEBI" id="CHEBI:29103"/>
    </ligand>
</feature>
<dbReference type="CDD" id="cd01174">
    <property type="entry name" value="ribokinase"/>
    <property type="match status" value="1"/>
</dbReference>
<keyword evidence="3 9" id="KW-0547">Nucleotide-binding</keyword>
<keyword evidence="6 9" id="KW-0460">Magnesium</keyword>
<feature type="binding site" evidence="9">
    <location>
        <begin position="243"/>
        <end position="248"/>
    </location>
    <ligand>
        <name>ATP</name>
        <dbReference type="ChEBI" id="CHEBI:30616"/>
    </ligand>
</feature>
<keyword evidence="12" id="KW-1185">Reference proteome</keyword>
<evidence type="ECO:0000259" key="10">
    <source>
        <dbReference type="Pfam" id="PF00294"/>
    </source>
</evidence>
<dbReference type="PANTHER" id="PTHR10584">
    <property type="entry name" value="SUGAR KINASE"/>
    <property type="match status" value="1"/>
</dbReference>
<name>A0ABR9ZH60_9CORY</name>
<dbReference type="InterPro" id="IPR002139">
    <property type="entry name" value="Ribo/fructo_kinase"/>
</dbReference>